<gene>
    <name evidence="5" type="ordered locus">Turpa_0500</name>
</gene>
<dbReference type="InterPro" id="IPR011990">
    <property type="entry name" value="TPR-like_helical_dom_sf"/>
</dbReference>
<dbReference type="SUPFAM" id="SSF48452">
    <property type="entry name" value="TPR-like"/>
    <property type="match status" value="1"/>
</dbReference>
<dbReference type="GO" id="GO:0072380">
    <property type="term" value="C:TRC complex"/>
    <property type="evidence" value="ECO:0007669"/>
    <property type="project" value="TreeGrafter"/>
</dbReference>
<evidence type="ECO:0000256" key="4">
    <source>
        <dbReference type="SAM" id="SignalP"/>
    </source>
</evidence>
<evidence type="ECO:0000256" key="1">
    <source>
        <dbReference type="ARBA" id="ARBA00022737"/>
    </source>
</evidence>
<evidence type="ECO:0000313" key="6">
    <source>
        <dbReference type="Proteomes" id="UP000006048"/>
    </source>
</evidence>
<keyword evidence="4" id="KW-0732">Signal</keyword>
<feature type="repeat" description="TPR" evidence="3">
    <location>
        <begin position="106"/>
        <end position="139"/>
    </location>
</feature>
<dbReference type="STRING" id="869212.Turpa_0500"/>
<dbReference type="PANTHER" id="PTHR45831">
    <property type="entry name" value="LD24721P"/>
    <property type="match status" value="1"/>
</dbReference>
<dbReference type="InterPro" id="IPR019734">
    <property type="entry name" value="TPR_rpt"/>
</dbReference>
<dbReference type="InterPro" id="IPR047150">
    <property type="entry name" value="SGT"/>
</dbReference>
<dbReference type="GO" id="GO:0006620">
    <property type="term" value="P:post-translational protein targeting to endoplasmic reticulum membrane"/>
    <property type="evidence" value="ECO:0007669"/>
    <property type="project" value="TreeGrafter"/>
</dbReference>
<keyword evidence="1" id="KW-0677">Repeat</keyword>
<organism evidence="5 6">
    <name type="scientific">Turneriella parva (strain ATCC BAA-1111 / DSM 21527 / NCTC 11395 / H)</name>
    <name type="common">Leptospira parva</name>
    <dbReference type="NCBI Taxonomy" id="869212"/>
    <lineage>
        <taxon>Bacteria</taxon>
        <taxon>Pseudomonadati</taxon>
        <taxon>Spirochaetota</taxon>
        <taxon>Spirochaetia</taxon>
        <taxon>Leptospirales</taxon>
        <taxon>Leptospiraceae</taxon>
        <taxon>Turneriella</taxon>
    </lineage>
</organism>
<keyword evidence="6" id="KW-1185">Reference proteome</keyword>
<feature type="repeat" description="TPR" evidence="3">
    <location>
        <begin position="72"/>
        <end position="105"/>
    </location>
</feature>
<name>I4B1J7_TURPD</name>
<dbReference type="GO" id="GO:0060090">
    <property type="term" value="F:molecular adaptor activity"/>
    <property type="evidence" value="ECO:0007669"/>
    <property type="project" value="TreeGrafter"/>
</dbReference>
<feature type="signal peptide" evidence="4">
    <location>
        <begin position="1"/>
        <end position="23"/>
    </location>
</feature>
<accession>I4B1J7</accession>
<reference evidence="5 6" key="1">
    <citation type="submission" date="2012-06" db="EMBL/GenBank/DDBJ databases">
        <title>The complete chromosome of genome of Turneriella parva DSM 21527.</title>
        <authorList>
            <consortium name="US DOE Joint Genome Institute (JGI-PGF)"/>
            <person name="Lucas S."/>
            <person name="Han J."/>
            <person name="Lapidus A."/>
            <person name="Bruce D."/>
            <person name="Goodwin L."/>
            <person name="Pitluck S."/>
            <person name="Peters L."/>
            <person name="Kyrpides N."/>
            <person name="Mavromatis K."/>
            <person name="Ivanova N."/>
            <person name="Mikhailova N."/>
            <person name="Chertkov O."/>
            <person name="Detter J.C."/>
            <person name="Tapia R."/>
            <person name="Han C."/>
            <person name="Land M."/>
            <person name="Hauser L."/>
            <person name="Markowitz V."/>
            <person name="Cheng J.-F."/>
            <person name="Hugenholtz P."/>
            <person name="Woyke T."/>
            <person name="Wu D."/>
            <person name="Gronow S."/>
            <person name="Wellnitz S."/>
            <person name="Brambilla E."/>
            <person name="Klenk H.-P."/>
            <person name="Eisen J.A."/>
        </authorList>
    </citation>
    <scope>NUCLEOTIDE SEQUENCE [LARGE SCALE GENOMIC DNA]</scope>
    <source>
        <strain evidence="6">ATCC BAA-1111 / DSM 21527 / NCTC 11395 / H</strain>
    </source>
</reference>
<dbReference type="AlphaFoldDB" id="I4B1J7"/>
<dbReference type="GO" id="GO:0016020">
    <property type="term" value="C:membrane"/>
    <property type="evidence" value="ECO:0007669"/>
    <property type="project" value="TreeGrafter"/>
</dbReference>
<sequence>MKMRNPYSYFLLAMLFFASAAGAQNQKKSSKDLAAEVDKLNWEGIDLSNDSRYLDAADRFQKAISLDDSRAARSYHNVAYTYELAGDKNKALENYQKAVVRNPQQTVSWASLGRMQYTMGLYKDAVFSGETTLKLDPRNASVQKWLPDAYSKLAEQKIYDARNDLTGDPATNPNCEARPEVIGEVGVFASAIGVIDKQSTALNLYKPAGVLQTPAGAYAEFNPLRELTFRLNGQTPYYGILQPTFYAGSQKIEMQYNFKYFFFGGGILFSQLNVENSTVPVSTTTYIQNTDYTSISDTKFGLFMGGRDDLTFFVLRIYPRYLFRDAESAPKSTSFDVAKVEIEYRRNLRLQLGSVVDEKQPISKGPFTDIIVKFVIDEIYLTEYKPTTGTDAVGHYFGTYDLSIGMEFGKLQREFDKVATTWGFLLTNRLYFQNTGNTNLTSFGNGQGYFGFNSTGATTGNAFSSYRGNSFIVTLFAAQMFKNRYILREQLFFEGTPGSERNHAIGLQLSFGVRF</sequence>
<feature type="chain" id="PRO_5003686200" evidence="4">
    <location>
        <begin position="24"/>
        <end position="515"/>
    </location>
</feature>
<keyword evidence="2 3" id="KW-0802">TPR repeat</keyword>
<evidence type="ECO:0000256" key="2">
    <source>
        <dbReference type="ARBA" id="ARBA00022803"/>
    </source>
</evidence>
<dbReference type="Proteomes" id="UP000006048">
    <property type="component" value="Chromosome"/>
</dbReference>
<proteinExistence type="predicted"/>
<dbReference type="PROSITE" id="PS50005">
    <property type="entry name" value="TPR"/>
    <property type="match status" value="2"/>
</dbReference>
<protein>
    <submittedName>
        <fullName evidence="5">Tetratricopeptide TPR_1 repeat-containing protein</fullName>
    </submittedName>
</protein>
<dbReference type="PATRIC" id="fig|869212.3.peg.477"/>
<dbReference type="HOGENOM" id="CLU_528852_0_0_12"/>
<evidence type="ECO:0000256" key="3">
    <source>
        <dbReference type="PROSITE-ProRule" id="PRU00339"/>
    </source>
</evidence>
<dbReference type="KEGG" id="tpx:Turpa_0500"/>
<dbReference type="SMART" id="SM00028">
    <property type="entry name" value="TPR"/>
    <property type="match status" value="2"/>
</dbReference>
<evidence type="ECO:0000313" key="5">
    <source>
        <dbReference type="EMBL" id="AFM11154.1"/>
    </source>
</evidence>
<dbReference type="PANTHER" id="PTHR45831:SF2">
    <property type="entry name" value="LD24721P"/>
    <property type="match status" value="1"/>
</dbReference>
<dbReference type="Gene3D" id="1.25.40.10">
    <property type="entry name" value="Tetratricopeptide repeat domain"/>
    <property type="match status" value="1"/>
</dbReference>
<dbReference type="EMBL" id="CP002959">
    <property type="protein sequence ID" value="AFM11154.1"/>
    <property type="molecule type" value="Genomic_DNA"/>
</dbReference>